<comment type="subcellular location">
    <subcellularLocation>
        <location evidence="13">Cell membrane</location>
        <location evidence="13">Sarcolemma</location>
        <location evidence="13">T-tubule</location>
    </subcellularLocation>
    <subcellularLocation>
        <location evidence="1">Cytoplasm</location>
        <location evidence="1">Cytoskeleton</location>
    </subcellularLocation>
    <subcellularLocation>
        <location evidence="2">Lysosome</location>
    </subcellularLocation>
    <subcellularLocation>
        <location evidence="14">Postsynaptic cell membrane</location>
    </subcellularLocation>
</comment>
<evidence type="ECO:0000256" key="15">
    <source>
        <dbReference type="PROSITE-ProRule" id="PRU00023"/>
    </source>
</evidence>
<feature type="repeat" description="ANK" evidence="15">
    <location>
        <begin position="237"/>
        <end position="269"/>
    </location>
</feature>
<evidence type="ECO:0000259" key="18">
    <source>
        <dbReference type="PROSITE" id="PS51145"/>
    </source>
</evidence>
<feature type="repeat" description="ANK" evidence="15">
    <location>
        <begin position="642"/>
        <end position="674"/>
    </location>
</feature>
<sequence length="2226" mass="242181">SDSNTSFLRAARAGNVDKVLEYLKGGVDISTCNQNGLNALHLAAKEGHMELVEELLDRGAGVDSATKKGNTGLHISSLAGQLDVVKILIKRGAEINSQSQNGFTPLYMAAQENHLEVVRYLLEHGGNQSTATEDGFTPLAIALQQGHNQVVSLLLENDTKGKVRLPALHIAARKDDTKSAALLLQNDHNADVQSKMMVNRTTESGFTPLHIAAHYGNVNVATLLLNRGAAVDFTARNGITPLHVASKRGNSSMVGLLLDRGSQIDAKTRDGLTPLHCAARSGHDPAVELLLERGAPMLARTKNGLSPLHMAAQGDHVDCVKHLLQHAAPVDDVTLDYLTALHVAAHCGHYRVTKLLLDQRADPNARALNGFTPLHIACKKNRVKVMELLVKYGASIQAITESGLTPVHVAAFMGHLNIVLLLLQNGASADISNIEEIVIHRGETDQTPLHIAARLGKTEIVQLLLQHMAHPDAPTANGHTPLHISAREGQLETASVLLEAGASHSMATKKGFTPLHVASKYGRLDLAALLLSRRAAPDAAGKNGLTPLHVAAHYDHQQVALLLLDKGASPLATAKNGYTPLHIAAKKNQLEMAGVLLGHGALPHTLTQQGVTALHLAAQEGHAHMAALLLSKAAQPNTATKSGLTSLHLAAQEDRVGVAEVLTRHGANADQQTKLGYTPLIVACHYGNAKMVHFLLQNGAGVNAKTKSGYTPLHQAAQQGNTHIINLLLQAGAKPNAITVNGNTALAIARRLGYISVVDTLRVVTEEVTTTTTTVTEKHKLNVPETMNEELDVSDEEGDDTMTGDGGEYLRAEDLRELGDDSLPGQYLDGMNYLRYSLEGGGRMDRYLTYIELVFPDPQVSNLTRDNEKDSYRLSWGTENLDNVALSSSPIPSGFLVSFMVDARGGAMRGCRHNGLRILVPPKKCSAPTRVTCRLVKRHRLATMPPLLEGEGLASRLVEVGPSGAQFLGPVVVEIPHFAALRGTERELVVMRSEGGDQWKEHQCDHTEEELNQVLNGMDEELDSPQELERKRICRIITRDFPQYFAVVSRVKQDSELIGPEGGVLSSTVVPAVRAAFPQGALTKRIRVGLQAQPMSLELVRRTLGSKAAFSPIVTLEPRRRKFHKPITMTLPVPETGSDPALNGFRGDAPSLRLLCSITGGTTPAQWEDITGTTPLTFTNDCVSFTTNVSARFWLVDCRQAQESVNFSTQVYREVICVPYMAKFVVFAKTHDPIEARLRCFCMTDDRMEKSLEQQELFTEVARSRDVEVLEGKPIYADCCGNLVPLTKSGQHHLFSFYAFKENRLALFIKVRDSTQEPCGRLSFMREPRNYRALTQNAICNLNISLPSYCKVTEVETAPPAGSNRRITSSYCPHSPLHHTLLSPLTPSPQLTVPTHPFTTPSCPHSPLHHSLLSPLTPSPHPPVPTHPFTTPTCPLLTPSPQLTVPTHPFTTPSCPHSPLHHSLLSPLTPSPHPPVPTHPFTTPSCPHSPLHHTLLSPLTPSTHPPVPTHPFTTPSCPHSPLHHSLLSPLTPSPQLTVPTHPFTTPSCPHSPLHHTLLSPLTPSPHLTVPTHPFTTPSCSHSPLHHSLLSPLTPSPHPPVPFSPLHHTLLSPLTPSPHPTVPTHPFTTPSCPHSPLHHTLLFPLTPSPHPPVPTHPFTTPSCPHSPLHHTLLSPLTPSPHPPVPTHPFTTPSCPHSPLHHTLLSPLTPSPHLTVPTHPFTTPSCPHPPLHHTLLSPLTPSPHLTVPTHPFNTPTILQTSVLKSELIRDPDLLSDVSEMKQDLIKMTAILIADPTEKSRSLVGSISEKGAEEVSGGPLEIMEKDLEKVKEDLEKVSEILRGGAYEGGLAEDWILLSDGEVEEARRMATLTLKEPVLRETRANKGAPRPKAIKDSGDLKEYLPAASKTKARTEVHENFTDVVLRKSAKPTPPKKSQDVSSISVVRKPVRRKGKDPEISDPAETDGHLGVPAATGPRSPISPVIEETPIGSIRDKVKALQQKVEAEQKTKKVTGSKPSQLPFGKILPKPKESPKSKQGPPKSPKAEQLKPEETMSVKALMQAFQTGQESSKRTAGLLEVKTPCKAPSEDPTKQQTIDTKSTKKVITTHISPERELEQRLAIIADHLGFSWTELARELDFSEERINQIRVGNPNSLQDQSHALLHLWTKREGTHATDTALLRRLTKINRMDIVHIIETKINKSNQEDTTSHTYAEIERTIEDRSEGASLG</sequence>
<feature type="compositionally biased region" description="Basic and acidic residues" evidence="16">
    <location>
        <begin position="1889"/>
        <end position="1898"/>
    </location>
</feature>
<evidence type="ECO:0008006" key="21">
    <source>
        <dbReference type="Google" id="ProtNLM"/>
    </source>
</evidence>
<evidence type="ECO:0000256" key="7">
    <source>
        <dbReference type="ARBA" id="ARBA00023018"/>
    </source>
</evidence>
<evidence type="ECO:0000256" key="4">
    <source>
        <dbReference type="ARBA" id="ARBA00022490"/>
    </source>
</evidence>
<feature type="domain" description="Death" evidence="17">
    <location>
        <begin position="2112"/>
        <end position="2196"/>
    </location>
</feature>
<dbReference type="InterPro" id="IPR000488">
    <property type="entry name" value="Death_dom"/>
</dbReference>
<reference evidence="19" key="1">
    <citation type="submission" date="2025-08" db="UniProtKB">
        <authorList>
            <consortium name="Ensembl"/>
        </authorList>
    </citation>
    <scope>IDENTIFICATION</scope>
</reference>
<keyword evidence="5" id="KW-0597">Phosphoprotein</keyword>
<feature type="repeat" description="ANK" evidence="15">
    <location>
        <begin position="68"/>
        <end position="100"/>
    </location>
</feature>
<feature type="repeat" description="ANK" evidence="15">
    <location>
        <begin position="444"/>
        <end position="476"/>
    </location>
</feature>
<feature type="region of interest" description="Disordered" evidence="16">
    <location>
        <begin position="1642"/>
        <end position="1661"/>
    </location>
</feature>
<dbReference type="GO" id="GO:0030315">
    <property type="term" value="C:T-tubule"/>
    <property type="evidence" value="ECO:0007669"/>
    <property type="project" value="UniProtKB-SubCell"/>
</dbReference>
<dbReference type="Pfam" id="PF00531">
    <property type="entry name" value="Death"/>
    <property type="match status" value="1"/>
</dbReference>
<dbReference type="PANTHER" id="PTHR24123:SF49">
    <property type="entry name" value="ANKYRIN-2-LIKE ISOFORM X1"/>
    <property type="match status" value="1"/>
</dbReference>
<evidence type="ECO:0000256" key="2">
    <source>
        <dbReference type="ARBA" id="ARBA00004371"/>
    </source>
</evidence>
<feature type="repeat" description="ANK" evidence="15">
    <location>
        <begin position="204"/>
        <end position="236"/>
    </location>
</feature>
<feature type="repeat" description="ANK" evidence="15">
    <location>
        <begin position="336"/>
        <end position="368"/>
    </location>
</feature>
<dbReference type="SUPFAM" id="SSF48403">
    <property type="entry name" value="Ankyrin repeat"/>
    <property type="match status" value="3"/>
</dbReference>
<evidence type="ECO:0000256" key="8">
    <source>
        <dbReference type="ARBA" id="ARBA00023043"/>
    </source>
</evidence>
<dbReference type="FunFam" id="2.60.40.2660:FF:000001">
    <property type="entry name" value="Ankyrin-3 isoform 2"/>
    <property type="match status" value="1"/>
</dbReference>
<dbReference type="InterPro" id="IPR002110">
    <property type="entry name" value="Ankyrin_rpt"/>
</dbReference>
<dbReference type="InterPro" id="IPR000906">
    <property type="entry name" value="ZU5_dom"/>
</dbReference>
<feature type="repeat" description="ANK" evidence="15">
    <location>
        <begin position="675"/>
        <end position="707"/>
    </location>
</feature>
<keyword evidence="4" id="KW-0963">Cytoplasm</keyword>
<feature type="region of interest" description="Disordered" evidence="16">
    <location>
        <begin position="1468"/>
        <end position="1487"/>
    </location>
</feature>
<feature type="repeat" description="ANK" evidence="15">
    <location>
        <begin position="35"/>
        <end position="67"/>
    </location>
</feature>
<evidence type="ECO:0000256" key="5">
    <source>
        <dbReference type="ARBA" id="ARBA00022553"/>
    </source>
</evidence>
<feature type="repeat" description="ANK" evidence="15">
    <location>
        <begin position="270"/>
        <end position="302"/>
    </location>
</feature>
<dbReference type="InterPro" id="IPR040745">
    <property type="entry name" value="Ankyrin_UPA"/>
</dbReference>
<evidence type="ECO:0000256" key="13">
    <source>
        <dbReference type="ARBA" id="ARBA00024012"/>
    </source>
</evidence>
<feature type="repeat" description="ANK" evidence="15">
    <location>
        <begin position="369"/>
        <end position="401"/>
    </location>
</feature>
<dbReference type="InterPro" id="IPR036770">
    <property type="entry name" value="Ankyrin_rpt-contain_sf"/>
</dbReference>
<evidence type="ECO:0000256" key="12">
    <source>
        <dbReference type="ARBA" id="ARBA00023257"/>
    </source>
</evidence>
<dbReference type="Pfam" id="PF12796">
    <property type="entry name" value="Ank_2"/>
    <property type="match status" value="7"/>
</dbReference>
<dbReference type="InterPro" id="IPR051165">
    <property type="entry name" value="Multifunctional_ANK_Repeat"/>
</dbReference>
<feature type="repeat" description="ANK" evidence="15">
    <location>
        <begin position="543"/>
        <end position="575"/>
    </location>
</feature>
<dbReference type="SMART" id="SM00218">
    <property type="entry name" value="ZU5"/>
    <property type="match status" value="1"/>
</dbReference>
<dbReference type="PRINTS" id="PR01415">
    <property type="entry name" value="ANKYRIN"/>
</dbReference>
<dbReference type="SMART" id="SM00248">
    <property type="entry name" value="ANK"/>
    <property type="match status" value="23"/>
</dbReference>
<dbReference type="FunFam" id="1.25.40.20:FF:000001">
    <property type="entry name" value="Ankyrin-2 isoform 2"/>
    <property type="match status" value="1"/>
</dbReference>
<protein>
    <recommendedName>
        <fullName evidence="21">Ankyrin 2</fullName>
    </recommendedName>
</protein>
<dbReference type="FunFam" id="2.60.220.30:FF:000001">
    <property type="entry name" value="Ankyrin-3 isoform 2"/>
    <property type="match status" value="1"/>
</dbReference>
<feature type="region of interest" description="Disordered" evidence="16">
    <location>
        <begin position="1383"/>
        <end position="1429"/>
    </location>
</feature>
<evidence type="ECO:0000256" key="16">
    <source>
        <dbReference type="SAM" id="MobiDB-lite"/>
    </source>
</evidence>
<feature type="compositionally biased region" description="Pro residues" evidence="16">
    <location>
        <begin position="1469"/>
        <end position="1478"/>
    </location>
</feature>
<dbReference type="FunFam" id="1.25.40.20:FF:000003">
    <property type="entry name" value="Ankyrin, isoform B"/>
    <property type="match status" value="1"/>
</dbReference>
<feature type="compositionally biased region" description="Pro residues" evidence="16">
    <location>
        <begin position="1417"/>
        <end position="1426"/>
    </location>
</feature>
<keyword evidence="20" id="KW-1185">Reference proteome</keyword>
<evidence type="ECO:0000256" key="9">
    <source>
        <dbReference type="ARBA" id="ARBA00023136"/>
    </source>
</evidence>
<proteinExistence type="predicted"/>
<dbReference type="Pfam" id="PF17809">
    <property type="entry name" value="UPA_2"/>
    <property type="match status" value="1"/>
</dbReference>
<dbReference type="Pfam" id="PF00023">
    <property type="entry name" value="Ank"/>
    <property type="match status" value="2"/>
</dbReference>
<feature type="repeat" description="ANK" evidence="15">
    <location>
        <begin position="134"/>
        <end position="157"/>
    </location>
</feature>
<evidence type="ECO:0000313" key="19">
    <source>
        <dbReference type="Ensembl" id="ENSGMOP00000057418.1"/>
    </source>
</evidence>
<feature type="compositionally biased region" description="Basic and acidic residues" evidence="16">
    <location>
        <begin position="1989"/>
        <end position="2006"/>
    </location>
</feature>
<dbReference type="Gene3D" id="1.25.40.20">
    <property type="entry name" value="Ankyrin repeat-containing domain"/>
    <property type="match status" value="3"/>
</dbReference>
<feature type="compositionally biased region" description="Low complexity" evidence="16">
    <location>
        <begin position="1383"/>
        <end position="1392"/>
    </location>
</feature>
<dbReference type="GO" id="GO:0005856">
    <property type="term" value="C:cytoskeleton"/>
    <property type="evidence" value="ECO:0007669"/>
    <property type="project" value="UniProtKB-SubCell"/>
</dbReference>
<dbReference type="Gene3D" id="2.60.220.30">
    <property type="match status" value="2"/>
</dbReference>
<evidence type="ECO:0000259" key="17">
    <source>
        <dbReference type="PROSITE" id="PS50017"/>
    </source>
</evidence>
<dbReference type="Pfam" id="PF13637">
    <property type="entry name" value="Ank_4"/>
    <property type="match status" value="1"/>
</dbReference>
<dbReference type="GO" id="GO:0005764">
    <property type="term" value="C:lysosome"/>
    <property type="evidence" value="ECO:0007669"/>
    <property type="project" value="UniProtKB-SubCell"/>
</dbReference>
<dbReference type="Pfam" id="PF00791">
    <property type="entry name" value="ZU5"/>
    <property type="match status" value="1"/>
</dbReference>
<keyword evidence="9" id="KW-0472">Membrane</keyword>
<dbReference type="FunFam" id="1.10.533.10:FF:000002">
    <property type="entry name" value="Ankyrin-3 isoform 2"/>
    <property type="match status" value="1"/>
</dbReference>
<evidence type="ECO:0000256" key="3">
    <source>
        <dbReference type="ARBA" id="ARBA00022475"/>
    </source>
</evidence>
<name>A0A8C5C8U9_GADMO</name>
<dbReference type="PROSITE" id="PS50297">
    <property type="entry name" value="ANK_REP_REGION"/>
    <property type="match status" value="20"/>
</dbReference>
<dbReference type="GO" id="GO:0072659">
    <property type="term" value="P:protein localization to plasma membrane"/>
    <property type="evidence" value="ECO:0007669"/>
    <property type="project" value="UniProtKB-ARBA"/>
</dbReference>
<dbReference type="FunFam" id="2.60.220.30:FF:000002">
    <property type="entry name" value="Ankyrin-3 isoform 2"/>
    <property type="match status" value="1"/>
</dbReference>
<dbReference type="Proteomes" id="UP000694546">
    <property type="component" value="Chromosome 17"/>
</dbReference>
<keyword evidence="7" id="KW-0770">Synapse</keyword>
<dbReference type="PROSITE" id="PS50088">
    <property type="entry name" value="ANK_REPEAT"/>
    <property type="match status" value="20"/>
</dbReference>
<keyword evidence="11" id="KW-0458">Lysosome</keyword>
<dbReference type="PROSITE" id="PS51145">
    <property type="entry name" value="ZU5"/>
    <property type="match status" value="2"/>
</dbReference>
<feature type="repeat" description="ANK" evidence="15">
    <location>
        <begin position="101"/>
        <end position="133"/>
    </location>
</feature>
<dbReference type="InterPro" id="IPR011029">
    <property type="entry name" value="DEATH-like_dom_sf"/>
</dbReference>
<keyword evidence="12" id="KW-0628">Postsynaptic cell membrane</keyword>
<feature type="compositionally biased region" description="Low complexity" evidence="16">
    <location>
        <begin position="1399"/>
        <end position="1416"/>
    </location>
</feature>
<feature type="repeat" description="ANK" evidence="15">
    <location>
        <begin position="303"/>
        <end position="335"/>
    </location>
</feature>
<feature type="region of interest" description="Disordered" evidence="16">
    <location>
        <begin position="1611"/>
        <end position="1630"/>
    </location>
</feature>
<keyword evidence="10" id="KW-0206">Cytoskeleton</keyword>
<keyword evidence="3" id="KW-1003">Cell membrane</keyword>
<feature type="repeat" description="ANK" evidence="15">
    <location>
        <begin position="609"/>
        <end position="641"/>
    </location>
</feature>
<evidence type="ECO:0000313" key="20">
    <source>
        <dbReference type="Proteomes" id="UP000694546"/>
    </source>
</evidence>
<feature type="repeat" description="ANK" evidence="15">
    <location>
        <begin position="402"/>
        <end position="434"/>
    </location>
</feature>
<dbReference type="GO" id="GO:0007165">
    <property type="term" value="P:signal transduction"/>
    <property type="evidence" value="ECO:0007669"/>
    <property type="project" value="InterPro"/>
</dbReference>
<dbReference type="GeneTree" id="ENSGT00940000155279"/>
<organism evidence="19 20">
    <name type="scientific">Gadus morhua</name>
    <name type="common">Atlantic cod</name>
    <dbReference type="NCBI Taxonomy" id="8049"/>
    <lineage>
        <taxon>Eukaryota</taxon>
        <taxon>Metazoa</taxon>
        <taxon>Chordata</taxon>
        <taxon>Craniata</taxon>
        <taxon>Vertebrata</taxon>
        <taxon>Euteleostomi</taxon>
        <taxon>Actinopterygii</taxon>
        <taxon>Neopterygii</taxon>
        <taxon>Teleostei</taxon>
        <taxon>Neoteleostei</taxon>
        <taxon>Acanthomorphata</taxon>
        <taxon>Zeiogadaria</taxon>
        <taxon>Gadariae</taxon>
        <taxon>Gadiformes</taxon>
        <taxon>Gadoidei</taxon>
        <taxon>Gadidae</taxon>
        <taxon>Gadus</taxon>
    </lineage>
</organism>
<evidence type="ECO:0000256" key="14">
    <source>
        <dbReference type="ARBA" id="ARBA00034100"/>
    </source>
</evidence>
<keyword evidence="6" id="KW-0677">Repeat</keyword>
<dbReference type="SMART" id="SM00005">
    <property type="entry name" value="DEATH"/>
    <property type="match status" value="1"/>
</dbReference>
<evidence type="ECO:0000256" key="6">
    <source>
        <dbReference type="ARBA" id="ARBA00022737"/>
    </source>
</evidence>
<feature type="repeat" description="ANK" evidence="15">
    <location>
        <begin position="708"/>
        <end position="740"/>
    </location>
</feature>
<feature type="domain" description="ZU5" evidence="18">
    <location>
        <begin position="1052"/>
        <end position="1198"/>
    </location>
</feature>
<dbReference type="PANTHER" id="PTHR24123">
    <property type="entry name" value="ANKYRIN REPEAT-CONTAINING"/>
    <property type="match status" value="1"/>
</dbReference>
<feature type="repeat" description="ANK" evidence="15">
    <location>
        <begin position="510"/>
        <end position="542"/>
    </location>
</feature>
<dbReference type="Gene3D" id="2.60.40.2660">
    <property type="match status" value="1"/>
</dbReference>
<evidence type="ECO:0000256" key="1">
    <source>
        <dbReference type="ARBA" id="ARBA00004245"/>
    </source>
</evidence>
<dbReference type="GO" id="GO:0045211">
    <property type="term" value="C:postsynaptic membrane"/>
    <property type="evidence" value="ECO:0007669"/>
    <property type="project" value="UniProtKB-SubCell"/>
</dbReference>
<feature type="domain" description="ZU5" evidence="18">
    <location>
        <begin position="895"/>
        <end position="1050"/>
    </location>
</feature>
<dbReference type="Ensembl" id="ENSGMOT00000026002.1">
    <property type="protein sequence ID" value="ENSGMOP00000057418.1"/>
    <property type="gene ID" value="ENSGMOG00000031711.1"/>
</dbReference>
<accession>A0A8C5C8U9</accession>
<evidence type="ECO:0000256" key="11">
    <source>
        <dbReference type="ARBA" id="ARBA00023228"/>
    </source>
</evidence>
<feature type="repeat" description="ANK" evidence="15">
    <location>
        <begin position="576"/>
        <end position="608"/>
    </location>
</feature>
<keyword evidence="8 15" id="KW-0040">ANK repeat</keyword>
<dbReference type="Gene3D" id="1.10.533.10">
    <property type="entry name" value="Death Domain, Fas"/>
    <property type="match status" value="1"/>
</dbReference>
<dbReference type="SUPFAM" id="SSF47986">
    <property type="entry name" value="DEATH domain"/>
    <property type="match status" value="1"/>
</dbReference>
<dbReference type="PROSITE" id="PS50017">
    <property type="entry name" value="DEATH_DOMAIN"/>
    <property type="match status" value="1"/>
</dbReference>
<feature type="repeat" description="ANK" evidence="15">
    <location>
        <begin position="477"/>
        <end position="509"/>
    </location>
</feature>
<evidence type="ECO:0000256" key="10">
    <source>
        <dbReference type="ARBA" id="ARBA00023212"/>
    </source>
</evidence>
<reference evidence="19" key="2">
    <citation type="submission" date="2025-09" db="UniProtKB">
        <authorList>
            <consortium name="Ensembl"/>
        </authorList>
    </citation>
    <scope>IDENTIFICATION</scope>
</reference>
<feature type="region of interest" description="Disordered" evidence="16">
    <location>
        <begin position="1879"/>
        <end position="2047"/>
    </location>
</feature>
<dbReference type="FunFam" id="1.25.40.20:FF:000002">
    <property type="entry name" value="Ankyrin-2 isoform 2"/>
    <property type="match status" value="1"/>
</dbReference>
<feature type="compositionally biased region" description="Pro residues" evidence="16">
    <location>
        <begin position="1645"/>
        <end position="1654"/>
    </location>
</feature>